<dbReference type="Gene3D" id="2.60.40.10">
    <property type="entry name" value="Immunoglobulins"/>
    <property type="match status" value="3"/>
</dbReference>
<dbReference type="SUPFAM" id="SSF117074">
    <property type="entry name" value="Hypothetical protein PA1324"/>
    <property type="match status" value="1"/>
</dbReference>
<feature type="signal peptide" evidence="1">
    <location>
        <begin position="1"/>
        <end position="22"/>
    </location>
</feature>
<feature type="chain" id="PRO_5001485642" description="SD-repeat containing protein B domain-containing protein" evidence="1">
    <location>
        <begin position="23"/>
        <end position="1024"/>
    </location>
</feature>
<accession>A0A016QTJ4</accession>
<organism evidence="2 3">
    <name type="scientific">Deinococcus phoenicis</name>
    <dbReference type="NCBI Taxonomy" id="1476583"/>
    <lineage>
        <taxon>Bacteria</taxon>
        <taxon>Thermotogati</taxon>
        <taxon>Deinococcota</taxon>
        <taxon>Deinococci</taxon>
        <taxon>Deinococcales</taxon>
        <taxon>Deinococcaceae</taxon>
        <taxon>Deinococcus</taxon>
    </lineage>
</organism>
<dbReference type="PATRIC" id="fig|1476583.3.peg.803"/>
<proteinExistence type="predicted"/>
<dbReference type="STRING" id="1476583.DEIPH_ctg011orf0194"/>
<dbReference type="InterPro" id="IPR013783">
    <property type="entry name" value="Ig-like_fold"/>
</dbReference>
<evidence type="ECO:0000313" key="3">
    <source>
        <dbReference type="Proteomes" id="UP000020492"/>
    </source>
</evidence>
<dbReference type="RefSeq" id="WP_034354109.1">
    <property type="nucleotide sequence ID" value="NZ_JHAC01000011.1"/>
</dbReference>
<keyword evidence="3" id="KW-1185">Reference proteome</keyword>
<protein>
    <recommendedName>
        <fullName evidence="4">SD-repeat containing protein B domain-containing protein</fullName>
    </recommendedName>
</protein>
<dbReference type="eggNOG" id="COG4733">
    <property type="taxonomic scope" value="Bacteria"/>
</dbReference>
<reference evidence="2 3" key="1">
    <citation type="submission" date="2014-03" db="EMBL/GenBank/DDBJ databases">
        <title>Draft genome sequence of Deinococcus phoenicis 1P10ME.</title>
        <authorList>
            <person name="Stepanov V.G."/>
            <person name="Vaishampayan P."/>
            <person name="Venkateswaran K."/>
            <person name="Fox G.E."/>
        </authorList>
    </citation>
    <scope>NUCLEOTIDE SEQUENCE [LARGE SCALE GENOMIC DNA]</scope>
    <source>
        <strain evidence="2 3">1P10ME</strain>
    </source>
</reference>
<comment type="caution">
    <text evidence="2">The sequence shown here is derived from an EMBL/GenBank/DDBJ whole genome shotgun (WGS) entry which is preliminary data.</text>
</comment>
<name>A0A016QTJ4_9DEIO</name>
<gene>
    <name evidence="2" type="ORF">DEIPH_ctg011orf0194</name>
</gene>
<evidence type="ECO:0000313" key="2">
    <source>
        <dbReference type="EMBL" id="EYB69202.1"/>
    </source>
</evidence>
<sequence>MSRRLTLLALLLLAPPALPSLAALAQSAPAGLNVTAPAPRDGVPGGYVTLTFVAEGQGEYVFAVDSPPEWVPVTRTRTVSLNGSTLIPVTFQVPALAQAGDSPPLVLRALRNGTEVARSQTRVQVQPRARIALRSPQQLTGVPGQTLSFPLDVTNLGNQTDTVRLETTNVDRRPQLSASEVTLQPGETRTVTVSLKLDNVSENYRYVTFFSAVSSRDPAVSVRTRTESVFTSLAERGASANRGPRLTFSVHSAVEAGVDWSSAGRSTYLRYALQPTVSGQLSDYVTGSAAVAGLEGSLDHPLPSNVSFGVRLDSKRWSVSLDGGRDGFGVSGTLLVGGWQLSPRAQYRLLLDGRMYGAGLGASTTLAGGTLNVDAATMVLSQGANSQRTDTLGVRYSRRLTPNLDLSLGLSGAGFSVGGRYQGTLFVTEQLTYVAPFFDVTQTYTGSLAGLHTFNVSGGLSNIRPFGVRAAATVQVQPGGLTWSTSGLVLYSGPNGLGATLAAQVRGGTLPEARAAWQVTAGVTPPAFRVRGATLSTSAAYTVGSDDDTPGALASSAEGGATLVAGRLRADAVARWSRDPAPTGTTQERLYFGLTGLYDWKNNTFAALYSYERRSGQALGAGGLGAGSVGVTHTLGLTWERTWTDRLSSRLDYSHAVLLTGEQRRSPDQLALTFSVQDVLLPGLKVSAGYRVFAPNGLLAGSLTQGVRVGVSYDFSRVVATPDFLVDTFGGRKGGEVRGLLYRDSNLNGRRDEGEPGLPGVTVRVGTASGVSDAQGRYSVRAPVGGYSLAFPAGLPATLEALEAPAVQVTENGRTDLNVAFSPVVNLEVLVFQDTNRNGTPDPGEAPIPYAGVALSGPVVRAVQADGRGYVRLGTLPPGSYMLALNPANLPEDYTPTGEAQRIELRAGERPPAVSLGAALPPRQAVTTYTGGALAVLGRLSPSTSAPGDPVQLTVQAQGARSLSVEVLGQTFTPALDGNRATLEFTVPAGTAPGTYDVNVSATGDGGNKTFTLKLLVIAPNGGR</sequence>
<dbReference type="EMBL" id="JHAC01000011">
    <property type="protein sequence ID" value="EYB69202.1"/>
    <property type="molecule type" value="Genomic_DNA"/>
</dbReference>
<keyword evidence="1" id="KW-0732">Signal</keyword>
<evidence type="ECO:0008006" key="4">
    <source>
        <dbReference type="Google" id="ProtNLM"/>
    </source>
</evidence>
<dbReference type="AlphaFoldDB" id="A0A016QTJ4"/>
<dbReference type="Proteomes" id="UP000020492">
    <property type="component" value="Unassembled WGS sequence"/>
</dbReference>
<evidence type="ECO:0000256" key="1">
    <source>
        <dbReference type="SAM" id="SignalP"/>
    </source>
</evidence>
<dbReference type="OrthoDB" id="9773411at2"/>